<dbReference type="OMA" id="VEQTFMA"/>
<evidence type="ECO:0000256" key="1">
    <source>
        <dbReference type="ARBA" id="ARBA00022443"/>
    </source>
</evidence>
<keyword evidence="1 2" id="KW-0728">SH3 domain</keyword>
<dbReference type="SMART" id="SM00326">
    <property type="entry name" value="SH3"/>
    <property type="match status" value="1"/>
</dbReference>
<evidence type="ECO:0000259" key="3">
    <source>
        <dbReference type="PROSITE" id="PS50002"/>
    </source>
</evidence>
<dbReference type="PROSITE" id="PS50002">
    <property type="entry name" value="SH3"/>
    <property type="match status" value="1"/>
</dbReference>
<dbReference type="SUPFAM" id="SSF50044">
    <property type="entry name" value="SH3-domain"/>
    <property type="match status" value="1"/>
</dbReference>
<dbReference type="Proteomes" id="UP000242180">
    <property type="component" value="Unassembled WGS sequence"/>
</dbReference>
<dbReference type="Gene3D" id="2.30.30.40">
    <property type="entry name" value="SH3 Domains"/>
    <property type="match status" value="1"/>
</dbReference>
<comment type="caution">
    <text evidence="4">The sequence shown here is derived from an EMBL/GenBank/DDBJ whole genome shotgun (WGS) entry which is preliminary data.</text>
</comment>
<organism evidence="4 5">
    <name type="scientific">Syncephalastrum racemosum</name>
    <name type="common">Filamentous fungus</name>
    <dbReference type="NCBI Taxonomy" id="13706"/>
    <lineage>
        <taxon>Eukaryota</taxon>
        <taxon>Fungi</taxon>
        <taxon>Fungi incertae sedis</taxon>
        <taxon>Mucoromycota</taxon>
        <taxon>Mucoromycotina</taxon>
        <taxon>Mucoromycetes</taxon>
        <taxon>Mucorales</taxon>
        <taxon>Syncephalastraceae</taxon>
        <taxon>Syncephalastrum</taxon>
    </lineage>
</organism>
<evidence type="ECO:0000313" key="5">
    <source>
        <dbReference type="Proteomes" id="UP000242180"/>
    </source>
</evidence>
<evidence type="ECO:0000313" key="4">
    <source>
        <dbReference type="EMBL" id="ORY99933.1"/>
    </source>
</evidence>
<name>A0A1X2HKY4_SYNRA</name>
<evidence type="ECO:0000256" key="2">
    <source>
        <dbReference type="PROSITE-ProRule" id="PRU00192"/>
    </source>
</evidence>
<dbReference type="InterPro" id="IPR036028">
    <property type="entry name" value="SH3-like_dom_sf"/>
</dbReference>
<proteinExistence type="predicted"/>
<dbReference type="AlphaFoldDB" id="A0A1X2HKY4"/>
<feature type="domain" description="SH3" evidence="3">
    <location>
        <begin position="30"/>
        <end position="94"/>
    </location>
</feature>
<gene>
    <name evidence="4" type="ORF">BCR43DRAFT_435320</name>
</gene>
<reference evidence="4 5" key="1">
    <citation type="submission" date="2016-07" db="EMBL/GenBank/DDBJ databases">
        <title>Pervasive Adenine N6-methylation of Active Genes in Fungi.</title>
        <authorList>
            <consortium name="DOE Joint Genome Institute"/>
            <person name="Mondo S.J."/>
            <person name="Dannebaum R.O."/>
            <person name="Kuo R.C."/>
            <person name="Labutti K."/>
            <person name="Haridas S."/>
            <person name="Kuo A."/>
            <person name="Salamov A."/>
            <person name="Ahrendt S.R."/>
            <person name="Lipzen A."/>
            <person name="Sullivan W."/>
            <person name="Andreopoulos W.B."/>
            <person name="Clum A."/>
            <person name="Lindquist E."/>
            <person name="Daum C."/>
            <person name="Ramamoorthy G.K."/>
            <person name="Gryganskyi A."/>
            <person name="Culley D."/>
            <person name="Magnuson J.K."/>
            <person name="James T.Y."/>
            <person name="O'Malley M.A."/>
            <person name="Stajich J.E."/>
            <person name="Spatafora J.W."/>
            <person name="Visel A."/>
            <person name="Grigoriev I.V."/>
        </authorList>
    </citation>
    <scope>NUCLEOTIDE SEQUENCE [LARGE SCALE GENOMIC DNA]</scope>
    <source>
        <strain evidence="4 5">NRRL 2496</strain>
    </source>
</reference>
<dbReference type="EMBL" id="MCGN01000002">
    <property type="protein sequence ID" value="ORY99933.1"/>
    <property type="molecule type" value="Genomic_DNA"/>
</dbReference>
<dbReference type="OrthoDB" id="5340910at2759"/>
<protein>
    <recommendedName>
        <fullName evidence="3">SH3 domain-containing protein</fullName>
    </recommendedName>
</protein>
<accession>A0A1X2HKY4</accession>
<dbReference type="InParanoid" id="A0A1X2HKY4"/>
<sequence length="115" mass="12699">MPAVPEPVQTPAVVVEQPATQPGQELWNQQPIGTYTVALQYIPSLSDELEVQPGDQVQVFVEYDDGWCLGANLTRGSQNQRGVFPKQCVEQTFMAPPAPQNKRVSSLYMGVHTPF</sequence>
<dbReference type="InterPro" id="IPR001452">
    <property type="entry name" value="SH3_domain"/>
</dbReference>
<dbReference type="STRING" id="13706.A0A1X2HKY4"/>
<keyword evidence="5" id="KW-1185">Reference proteome</keyword>
<dbReference type="Pfam" id="PF14604">
    <property type="entry name" value="SH3_9"/>
    <property type="match status" value="1"/>
</dbReference>